<evidence type="ECO:0000256" key="1">
    <source>
        <dbReference type="SAM" id="Phobius"/>
    </source>
</evidence>
<evidence type="ECO:0000313" key="2">
    <source>
        <dbReference type="EMBL" id="KAK8878110.1"/>
    </source>
</evidence>
<dbReference type="Proteomes" id="UP001470230">
    <property type="component" value="Unassembled WGS sequence"/>
</dbReference>
<keyword evidence="1" id="KW-0472">Membrane</keyword>
<keyword evidence="1" id="KW-0812">Transmembrane</keyword>
<feature type="transmembrane region" description="Helical" evidence="1">
    <location>
        <begin position="178"/>
        <end position="197"/>
    </location>
</feature>
<evidence type="ECO:0000313" key="3">
    <source>
        <dbReference type="Proteomes" id="UP001470230"/>
    </source>
</evidence>
<protein>
    <recommendedName>
        <fullName evidence="4">NmrA-like domain-containing protein</fullName>
    </recommendedName>
</protein>
<gene>
    <name evidence="2" type="ORF">M9Y10_004874</name>
</gene>
<reference evidence="2 3" key="1">
    <citation type="submission" date="2024-04" db="EMBL/GenBank/DDBJ databases">
        <title>Tritrichomonas musculus Genome.</title>
        <authorList>
            <person name="Alves-Ferreira E."/>
            <person name="Grigg M."/>
            <person name="Lorenzi H."/>
            <person name="Galac M."/>
        </authorList>
    </citation>
    <scope>NUCLEOTIDE SEQUENCE [LARGE SCALE GENOMIC DNA]</scope>
    <source>
        <strain evidence="2 3">EAF2021</strain>
    </source>
</reference>
<dbReference type="EMBL" id="JAPFFF010000011">
    <property type="protein sequence ID" value="KAK8878110.1"/>
    <property type="molecule type" value="Genomic_DNA"/>
</dbReference>
<proteinExistence type="predicted"/>
<keyword evidence="1" id="KW-1133">Transmembrane helix</keyword>
<sequence>MVKDIHVLLLGFETQNGQMILKRIFDYFPTLKIAVPAGSYKDQITISQYLLPINYSNVEQMTQSFQYVQTVVSCDSKYNTLKIKQAAEAANSKFLDVCYNYPRTITESAYYKFSFTPDTLTAYQSASGIGFRGLWTLSHQKSMLSFPALRDDKWSINQEPINIEKLKVNHFIEFSNRFFAILFWLFALLFRIMFPFFKDRHTYSSNCNWRFFGETTEHSQKFDFYASADDVEADLLRPDAGILTILLTLGFKENEISDWNCFSRFRIKLQKYEKVK</sequence>
<comment type="caution">
    <text evidence="2">The sequence shown here is derived from an EMBL/GenBank/DDBJ whole genome shotgun (WGS) entry which is preliminary data.</text>
</comment>
<evidence type="ECO:0008006" key="4">
    <source>
        <dbReference type="Google" id="ProtNLM"/>
    </source>
</evidence>
<accession>A0ABR2JM71</accession>
<organism evidence="2 3">
    <name type="scientific">Tritrichomonas musculus</name>
    <dbReference type="NCBI Taxonomy" id="1915356"/>
    <lineage>
        <taxon>Eukaryota</taxon>
        <taxon>Metamonada</taxon>
        <taxon>Parabasalia</taxon>
        <taxon>Tritrichomonadida</taxon>
        <taxon>Tritrichomonadidae</taxon>
        <taxon>Tritrichomonas</taxon>
    </lineage>
</organism>
<keyword evidence="3" id="KW-1185">Reference proteome</keyword>
<name>A0ABR2JM71_9EUKA</name>